<dbReference type="RefSeq" id="WP_302723253.1">
    <property type="nucleotide sequence ID" value="NZ_JAULRU010000583.1"/>
</dbReference>
<dbReference type="InterPro" id="IPR006143">
    <property type="entry name" value="RND_pump_MFP"/>
</dbReference>
<dbReference type="InterPro" id="IPR058625">
    <property type="entry name" value="MdtA-like_BSH"/>
</dbReference>
<evidence type="ECO:0000256" key="1">
    <source>
        <dbReference type="ARBA" id="ARBA00009477"/>
    </source>
</evidence>
<name>A0ABU4RT30_9GAMM</name>
<dbReference type="Gene3D" id="2.40.30.170">
    <property type="match status" value="1"/>
</dbReference>
<organism evidence="5 6">
    <name type="scientific">Gilvimarinus gilvus</name>
    <dbReference type="NCBI Taxonomy" id="3058038"/>
    <lineage>
        <taxon>Bacteria</taxon>
        <taxon>Pseudomonadati</taxon>
        <taxon>Pseudomonadota</taxon>
        <taxon>Gammaproteobacteria</taxon>
        <taxon>Cellvibrionales</taxon>
        <taxon>Cellvibrionaceae</taxon>
        <taxon>Gilvimarinus</taxon>
    </lineage>
</organism>
<gene>
    <name evidence="5" type="ORF">SCD92_01635</name>
</gene>
<comment type="caution">
    <text evidence="5">The sequence shown here is derived from an EMBL/GenBank/DDBJ whole genome shotgun (WGS) entry which is preliminary data.</text>
</comment>
<protein>
    <submittedName>
        <fullName evidence="5">Efflux RND transporter periplasmic adaptor subunit</fullName>
    </submittedName>
</protein>
<reference evidence="5 6" key="1">
    <citation type="submission" date="2023-11" db="EMBL/GenBank/DDBJ databases">
        <title>Gilvimarinus fulvus sp. nov., isolated from the surface of Kelp.</title>
        <authorList>
            <person name="Sun Y.Y."/>
            <person name="Gong Y."/>
            <person name="Du Z.J."/>
        </authorList>
    </citation>
    <scope>NUCLEOTIDE SEQUENCE [LARGE SCALE GENOMIC DNA]</scope>
    <source>
        <strain evidence="5 6">SDUM040013</strain>
    </source>
</reference>
<sequence>MQSPGFFRRNIRWLLPILILVGCIVLFMGMAGQKKEPPVKPPEEKSPLVETRTIELSPMQIRVKSQGLVQPKYSTDLIAQVGGEVIHLAPAFVRGGLVKQGDILAQIDPTNYEVALENARAGLASAEASLELETAQGEVARVEWEDVNDRPAPALGLRKPQLEQAKARVIAAKADLKLAQKNLERTKIKAPYDALITERMVSHGTFLNSGAKLGHVMGTAAAEIRLPVSSSELIYLPNNGVGGEVVLTQTAEGVISQWQAQVVRSEGVIDESTRMNYLVAEVLDPYNYLGESAQSKSLAFGSYVVAQLAGEHLPSAVEVSRSLVKDGKVALYVDGQLHFSDVEVARYAHGRSIITQGLSSGDEIITTALEFPVEGMSVTLKGEAATEAASDMGSTSTEQGES</sequence>
<evidence type="ECO:0000313" key="5">
    <source>
        <dbReference type="EMBL" id="MDX6848041.1"/>
    </source>
</evidence>
<dbReference type="Gene3D" id="1.10.287.470">
    <property type="entry name" value="Helix hairpin bin"/>
    <property type="match status" value="1"/>
</dbReference>
<feature type="coiled-coil region" evidence="2">
    <location>
        <begin position="162"/>
        <end position="189"/>
    </location>
</feature>
<evidence type="ECO:0000313" key="6">
    <source>
        <dbReference type="Proteomes" id="UP001273505"/>
    </source>
</evidence>
<dbReference type="PANTHER" id="PTHR30469">
    <property type="entry name" value="MULTIDRUG RESISTANCE PROTEIN MDTA"/>
    <property type="match status" value="1"/>
</dbReference>
<dbReference type="SUPFAM" id="SSF111369">
    <property type="entry name" value="HlyD-like secretion proteins"/>
    <property type="match status" value="1"/>
</dbReference>
<dbReference type="EMBL" id="JAXAFO010000002">
    <property type="protein sequence ID" value="MDX6848041.1"/>
    <property type="molecule type" value="Genomic_DNA"/>
</dbReference>
<feature type="transmembrane region" description="Helical" evidence="3">
    <location>
        <begin position="12"/>
        <end position="32"/>
    </location>
</feature>
<keyword evidence="3" id="KW-1133">Transmembrane helix</keyword>
<dbReference type="Pfam" id="PF25917">
    <property type="entry name" value="BSH_RND"/>
    <property type="match status" value="1"/>
</dbReference>
<dbReference type="NCBIfam" id="TIGR01730">
    <property type="entry name" value="RND_mfp"/>
    <property type="match status" value="1"/>
</dbReference>
<evidence type="ECO:0000259" key="4">
    <source>
        <dbReference type="Pfam" id="PF25917"/>
    </source>
</evidence>
<keyword evidence="2" id="KW-0175">Coiled coil</keyword>
<keyword evidence="3" id="KW-0472">Membrane</keyword>
<keyword evidence="3" id="KW-0812">Transmembrane</keyword>
<accession>A0ABU4RT30</accession>
<dbReference type="PANTHER" id="PTHR30469:SF12">
    <property type="entry name" value="MULTIDRUG RESISTANCE PROTEIN MDTA"/>
    <property type="match status" value="1"/>
</dbReference>
<evidence type="ECO:0000256" key="3">
    <source>
        <dbReference type="SAM" id="Phobius"/>
    </source>
</evidence>
<comment type="similarity">
    <text evidence="1">Belongs to the membrane fusion protein (MFP) (TC 8.A.1) family.</text>
</comment>
<dbReference type="Gene3D" id="2.40.50.100">
    <property type="match status" value="1"/>
</dbReference>
<proteinExistence type="inferred from homology"/>
<feature type="domain" description="Multidrug resistance protein MdtA-like barrel-sandwich hybrid" evidence="4">
    <location>
        <begin position="76"/>
        <end position="216"/>
    </location>
</feature>
<dbReference type="Proteomes" id="UP001273505">
    <property type="component" value="Unassembled WGS sequence"/>
</dbReference>
<keyword evidence="6" id="KW-1185">Reference proteome</keyword>
<evidence type="ECO:0000256" key="2">
    <source>
        <dbReference type="SAM" id="Coils"/>
    </source>
</evidence>